<evidence type="ECO:0000256" key="2">
    <source>
        <dbReference type="SAM" id="SignalP"/>
    </source>
</evidence>
<dbReference type="OrthoDB" id="9796817at2"/>
<evidence type="ECO:0000256" key="1">
    <source>
        <dbReference type="SAM" id="MobiDB-lite"/>
    </source>
</evidence>
<gene>
    <name evidence="4" type="ORF">E1269_22240</name>
</gene>
<comment type="caution">
    <text evidence="4">The sequence shown here is derived from an EMBL/GenBank/DDBJ whole genome shotgun (WGS) entry which is preliminary data.</text>
</comment>
<dbReference type="RefSeq" id="WP_131898642.1">
    <property type="nucleotide sequence ID" value="NZ_SMKZ01000038.1"/>
</dbReference>
<dbReference type="PROSITE" id="PS51318">
    <property type="entry name" value="TAT"/>
    <property type="match status" value="1"/>
</dbReference>
<dbReference type="SUPFAM" id="SSF53850">
    <property type="entry name" value="Periplasmic binding protein-like II"/>
    <property type="match status" value="1"/>
</dbReference>
<keyword evidence="2" id="KW-0732">Signal</keyword>
<name>A0A4R5CNH7_9ACTN</name>
<dbReference type="Pfam" id="PF00496">
    <property type="entry name" value="SBP_bac_5"/>
    <property type="match status" value="1"/>
</dbReference>
<dbReference type="CDD" id="cd08504">
    <property type="entry name" value="PBP2_OppA"/>
    <property type="match status" value="1"/>
</dbReference>
<dbReference type="GO" id="GO:0043190">
    <property type="term" value="C:ATP-binding cassette (ABC) transporter complex"/>
    <property type="evidence" value="ECO:0007669"/>
    <property type="project" value="InterPro"/>
</dbReference>
<dbReference type="AlphaFoldDB" id="A0A4R5CNH7"/>
<dbReference type="InParanoid" id="A0A4R5CNH7"/>
<accession>A0A4R5CNH7</accession>
<keyword evidence="5" id="KW-1185">Reference proteome</keyword>
<dbReference type="Gene3D" id="3.10.105.10">
    <property type="entry name" value="Dipeptide-binding Protein, Domain 3"/>
    <property type="match status" value="1"/>
</dbReference>
<dbReference type="GO" id="GO:1904680">
    <property type="term" value="F:peptide transmembrane transporter activity"/>
    <property type="evidence" value="ECO:0007669"/>
    <property type="project" value="TreeGrafter"/>
</dbReference>
<dbReference type="GO" id="GO:0015833">
    <property type="term" value="P:peptide transport"/>
    <property type="evidence" value="ECO:0007669"/>
    <property type="project" value="TreeGrafter"/>
</dbReference>
<proteinExistence type="predicted"/>
<protein>
    <submittedName>
        <fullName evidence="4">Peptide ABC transporter substrate-binding protein</fullName>
    </submittedName>
</protein>
<dbReference type="InterPro" id="IPR006311">
    <property type="entry name" value="TAT_signal"/>
</dbReference>
<feature type="region of interest" description="Disordered" evidence="1">
    <location>
        <begin position="29"/>
        <end position="55"/>
    </location>
</feature>
<evidence type="ECO:0000259" key="3">
    <source>
        <dbReference type="Pfam" id="PF00496"/>
    </source>
</evidence>
<dbReference type="Gene3D" id="3.90.76.10">
    <property type="entry name" value="Dipeptide-binding Protein, Domain 1"/>
    <property type="match status" value="1"/>
</dbReference>
<dbReference type="InterPro" id="IPR000914">
    <property type="entry name" value="SBP_5_dom"/>
</dbReference>
<evidence type="ECO:0000313" key="4">
    <source>
        <dbReference type="EMBL" id="TDE01972.1"/>
    </source>
</evidence>
<dbReference type="EMBL" id="SMKZ01000038">
    <property type="protein sequence ID" value="TDE01972.1"/>
    <property type="molecule type" value="Genomic_DNA"/>
</dbReference>
<feature type="domain" description="Solute-binding protein family 5" evidence="3">
    <location>
        <begin position="98"/>
        <end position="435"/>
    </location>
</feature>
<sequence>MNQTPQLRRRTFLAAGLAAVGAAATGCGFTSDDGGGNGGSGTDDDGDSPRSGGTLRMSMLPIAHLDPAIAGNASNGQIIMTGLWEGLVVLDAEDPTNVLPGVAEQWEVSDDLLTYTFHLRSDAAWSNGDPVTAADIEWNWKRILTPGISGENAPSYNQGNVRVAGAGEYMSGATTDFATVGATAVDDATFEVKLEVPNPTLLLHLAHYQFLPLHPATVEAVGNDGWLGAETWVSNGAYVLDSFRVNQGAVLLRNEEYWDAGNYHLDRWEITFNDGGTTADLLSYQSDELDITGRIEDDLEAVTTSDVAGELMSAPPNQIRQLIILNSRNTVLTDVRIREALSIAIDREALGAIGAPAVPGNSMVPDVIEGSDEIPGVELDLDRALSLLEEAGFPGGAGLPAIMLMDYQSSPWVEAIGQMWRDNLGIEVMVDNIERGLFIEQIEELQPEDYVGFYALNTSVSPPVLQSAAQRILPAAPTAGIEGINLVPPEVAEQFLAARDGGATADQLLTILDGNRYPEAQRAIDLAEQALAETDPDRQNELLIESAIARDQSFVEIPVLWGGYNLLVKPRVKNLKLWPFTSVLSTKGVSIES</sequence>
<dbReference type="PANTHER" id="PTHR30290">
    <property type="entry name" value="PERIPLASMIC BINDING COMPONENT OF ABC TRANSPORTER"/>
    <property type="match status" value="1"/>
</dbReference>
<organism evidence="4 5">
    <name type="scientific">Jiangella asiatica</name>
    <dbReference type="NCBI Taxonomy" id="2530372"/>
    <lineage>
        <taxon>Bacteria</taxon>
        <taxon>Bacillati</taxon>
        <taxon>Actinomycetota</taxon>
        <taxon>Actinomycetes</taxon>
        <taxon>Jiangellales</taxon>
        <taxon>Jiangellaceae</taxon>
        <taxon>Jiangella</taxon>
    </lineage>
</organism>
<feature type="signal peptide" evidence="2">
    <location>
        <begin position="1"/>
        <end position="24"/>
    </location>
</feature>
<reference evidence="4 5" key="1">
    <citation type="submission" date="2019-03" db="EMBL/GenBank/DDBJ databases">
        <title>Draft genome sequences of novel Actinobacteria.</title>
        <authorList>
            <person name="Sahin N."/>
            <person name="Ay H."/>
            <person name="Saygin H."/>
        </authorList>
    </citation>
    <scope>NUCLEOTIDE SEQUENCE [LARGE SCALE GENOMIC DNA]</scope>
    <source>
        <strain evidence="4 5">5K138</strain>
    </source>
</reference>
<dbReference type="GO" id="GO:0042597">
    <property type="term" value="C:periplasmic space"/>
    <property type="evidence" value="ECO:0007669"/>
    <property type="project" value="UniProtKB-ARBA"/>
</dbReference>
<evidence type="ECO:0000313" key="5">
    <source>
        <dbReference type="Proteomes" id="UP000294739"/>
    </source>
</evidence>
<dbReference type="Proteomes" id="UP000294739">
    <property type="component" value="Unassembled WGS sequence"/>
</dbReference>
<dbReference type="Gene3D" id="3.40.190.10">
    <property type="entry name" value="Periplasmic binding protein-like II"/>
    <property type="match status" value="1"/>
</dbReference>
<feature type="chain" id="PRO_5020377875" evidence="2">
    <location>
        <begin position="25"/>
        <end position="593"/>
    </location>
</feature>
<dbReference type="InterPro" id="IPR039424">
    <property type="entry name" value="SBP_5"/>
</dbReference>
<dbReference type="PANTHER" id="PTHR30290:SF83">
    <property type="entry name" value="ABC TRANSPORTER SUBSTRATE-BINDING PROTEIN"/>
    <property type="match status" value="1"/>
</dbReference>